<protein>
    <submittedName>
        <fullName evidence="9">P-loop containing nucleoside triphosphate hydrolase protein</fullName>
    </submittedName>
</protein>
<evidence type="ECO:0000256" key="3">
    <source>
        <dbReference type="ARBA" id="ARBA00022763"/>
    </source>
</evidence>
<dbReference type="GO" id="GO:0005657">
    <property type="term" value="C:replication fork"/>
    <property type="evidence" value="ECO:0007669"/>
    <property type="project" value="TreeGrafter"/>
</dbReference>
<dbReference type="GO" id="GO:0033065">
    <property type="term" value="C:Rad51C-XRCC3 complex"/>
    <property type="evidence" value="ECO:0007669"/>
    <property type="project" value="TreeGrafter"/>
</dbReference>
<evidence type="ECO:0000256" key="5">
    <source>
        <dbReference type="ARBA" id="ARBA00023204"/>
    </source>
</evidence>
<dbReference type="GO" id="GO:0000707">
    <property type="term" value="P:meiotic DNA recombinase assembly"/>
    <property type="evidence" value="ECO:0007669"/>
    <property type="project" value="TreeGrafter"/>
</dbReference>
<keyword evidence="3" id="KW-0227">DNA damage</keyword>
<dbReference type="GO" id="GO:0033063">
    <property type="term" value="C:Rad51B-Rad51C-Rad51D-XRCC2 complex"/>
    <property type="evidence" value="ECO:0007669"/>
    <property type="project" value="TreeGrafter"/>
</dbReference>
<keyword evidence="2" id="KW-0547">Nucleotide-binding</keyword>
<evidence type="ECO:0000256" key="6">
    <source>
        <dbReference type="ARBA" id="ARBA00023242"/>
    </source>
</evidence>
<keyword evidence="4" id="KW-0067">ATP-binding</keyword>
<dbReference type="GO" id="GO:0008821">
    <property type="term" value="F:crossover junction DNA endonuclease activity"/>
    <property type="evidence" value="ECO:0007669"/>
    <property type="project" value="TreeGrafter"/>
</dbReference>
<dbReference type="InterPro" id="IPR027417">
    <property type="entry name" value="P-loop_NTPase"/>
</dbReference>
<feature type="domain" description="RecA family profile 1" evidence="8">
    <location>
        <begin position="33"/>
        <end position="236"/>
    </location>
</feature>
<dbReference type="EMBL" id="MU001688">
    <property type="protein sequence ID" value="KAF2455084.1"/>
    <property type="molecule type" value="Genomic_DNA"/>
</dbReference>
<dbReference type="GO" id="GO:0140664">
    <property type="term" value="F:ATP-dependent DNA damage sensor activity"/>
    <property type="evidence" value="ECO:0007669"/>
    <property type="project" value="InterPro"/>
</dbReference>
<feature type="compositionally biased region" description="Basic and acidic residues" evidence="7">
    <location>
        <begin position="388"/>
        <end position="413"/>
    </location>
</feature>
<reference evidence="9" key="1">
    <citation type="journal article" date="2020" name="Stud. Mycol.">
        <title>101 Dothideomycetes genomes: a test case for predicting lifestyles and emergence of pathogens.</title>
        <authorList>
            <person name="Haridas S."/>
            <person name="Albert R."/>
            <person name="Binder M."/>
            <person name="Bloem J."/>
            <person name="Labutti K."/>
            <person name="Salamov A."/>
            <person name="Andreopoulos B."/>
            <person name="Baker S."/>
            <person name="Barry K."/>
            <person name="Bills G."/>
            <person name="Bluhm B."/>
            <person name="Cannon C."/>
            <person name="Castanera R."/>
            <person name="Culley D."/>
            <person name="Daum C."/>
            <person name="Ezra D."/>
            <person name="Gonzalez J."/>
            <person name="Henrissat B."/>
            <person name="Kuo A."/>
            <person name="Liang C."/>
            <person name="Lipzen A."/>
            <person name="Lutzoni F."/>
            <person name="Magnuson J."/>
            <person name="Mondo S."/>
            <person name="Nolan M."/>
            <person name="Ohm R."/>
            <person name="Pangilinan J."/>
            <person name="Park H.-J."/>
            <person name="Ramirez L."/>
            <person name="Alfaro M."/>
            <person name="Sun H."/>
            <person name="Tritt A."/>
            <person name="Yoshinaga Y."/>
            <person name="Zwiers L.-H."/>
            <person name="Turgeon B."/>
            <person name="Goodwin S."/>
            <person name="Spatafora J."/>
            <person name="Crous P."/>
            <person name="Grigoriev I."/>
        </authorList>
    </citation>
    <scope>NUCLEOTIDE SEQUENCE</scope>
    <source>
        <strain evidence="9">ATCC 16933</strain>
    </source>
</reference>
<keyword evidence="10" id="KW-1185">Reference proteome</keyword>
<sequence>MASQEGTQVLSSSSHRLPTISASQALESLKTRERGPISFGLEQLDALLHRGAPGIRYGTWNAKDGLRRGQVVEVYGPPGAGKSTLCMQATASALRGGEHVVWIDAGTPMALIRLRELLKSSLESAGAALNPVDSKGSSCDAMKRLHHLTVPTLAHLLALLIRPPASFPPPETGLIVIDSLSTLFENSYPRNAGSPLAGDAAKWAAGRKYGVMNDLLASLSKIAALSNLAVLISSQTITRIKSGQNALLFPAMSGREWENGVSARLVLFRDWLRPSWRSSQSDSEAGKRWRMARFVGLVKAASTAQTDNPEFTNVIPFTIERTGLCLIDIPATALPTKVLSSPSCPAKRPYAVIADSEGESSTSTDEFDWVEEDAVAAEGLIDVAPDVARGHSDVHGHDTIGADKDEKAAETSS</sequence>
<dbReference type="CDD" id="cd01393">
    <property type="entry name" value="RecA-like"/>
    <property type="match status" value="1"/>
</dbReference>
<evidence type="ECO:0000256" key="7">
    <source>
        <dbReference type="SAM" id="MobiDB-lite"/>
    </source>
</evidence>
<dbReference type="PANTHER" id="PTHR46239:SF1">
    <property type="entry name" value="DNA REPAIR PROTEIN RAD51 HOMOLOG 3"/>
    <property type="match status" value="1"/>
</dbReference>
<evidence type="ECO:0000256" key="4">
    <source>
        <dbReference type="ARBA" id="ARBA00022840"/>
    </source>
</evidence>
<comment type="subcellular location">
    <subcellularLocation>
        <location evidence="1">Nucleus</location>
    </subcellularLocation>
</comment>
<dbReference type="Proteomes" id="UP000799766">
    <property type="component" value="Unassembled WGS sequence"/>
</dbReference>
<organism evidence="9 10">
    <name type="scientific">Lineolata rhizophorae</name>
    <dbReference type="NCBI Taxonomy" id="578093"/>
    <lineage>
        <taxon>Eukaryota</taxon>
        <taxon>Fungi</taxon>
        <taxon>Dikarya</taxon>
        <taxon>Ascomycota</taxon>
        <taxon>Pezizomycotina</taxon>
        <taxon>Dothideomycetes</taxon>
        <taxon>Dothideomycetes incertae sedis</taxon>
        <taxon>Lineolatales</taxon>
        <taxon>Lineolataceae</taxon>
        <taxon>Lineolata</taxon>
    </lineage>
</organism>
<name>A0A6A6NUF0_9PEZI</name>
<dbReference type="SMART" id="SM00382">
    <property type="entry name" value="AAA"/>
    <property type="match status" value="1"/>
</dbReference>
<proteinExistence type="predicted"/>
<dbReference type="SUPFAM" id="SSF52540">
    <property type="entry name" value="P-loop containing nucleoside triphosphate hydrolases"/>
    <property type="match status" value="1"/>
</dbReference>
<evidence type="ECO:0000313" key="9">
    <source>
        <dbReference type="EMBL" id="KAF2455084.1"/>
    </source>
</evidence>
<dbReference type="AlphaFoldDB" id="A0A6A6NUF0"/>
<evidence type="ECO:0000259" key="8">
    <source>
        <dbReference type="PROSITE" id="PS50162"/>
    </source>
</evidence>
<dbReference type="Pfam" id="PF13481">
    <property type="entry name" value="AAA_25"/>
    <property type="match status" value="1"/>
</dbReference>
<dbReference type="Gene3D" id="3.40.50.300">
    <property type="entry name" value="P-loop containing nucleotide triphosphate hydrolases"/>
    <property type="match status" value="1"/>
</dbReference>
<keyword evidence="9" id="KW-0378">Hydrolase</keyword>
<keyword evidence="5" id="KW-0234">DNA repair</keyword>
<gene>
    <name evidence="9" type="ORF">BDY21DRAFT_78639</name>
</gene>
<dbReference type="InterPro" id="IPR003593">
    <property type="entry name" value="AAA+_ATPase"/>
</dbReference>
<evidence type="ECO:0000256" key="1">
    <source>
        <dbReference type="ARBA" id="ARBA00004123"/>
    </source>
</evidence>
<dbReference type="GO" id="GO:0000400">
    <property type="term" value="F:four-way junction DNA binding"/>
    <property type="evidence" value="ECO:0007669"/>
    <property type="project" value="TreeGrafter"/>
</dbReference>
<dbReference type="OrthoDB" id="5957327at2759"/>
<dbReference type="InterPro" id="IPR052093">
    <property type="entry name" value="HR_Repair_Mediator"/>
</dbReference>
<dbReference type="GO" id="GO:0007131">
    <property type="term" value="P:reciprocal meiotic recombination"/>
    <property type="evidence" value="ECO:0007669"/>
    <property type="project" value="TreeGrafter"/>
</dbReference>
<dbReference type="InterPro" id="IPR020588">
    <property type="entry name" value="RecA_ATP-bd"/>
</dbReference>
<accession>A0A6A6NUF0</accession>
<evidence type="ECO:0000313" key="10">
    <source>
        <dbReference type="Proteomes" id="UP000799766"/>
    </source>
</evidence>
<keyword evidence="6" id="KW-0539">Nucleus</keyword>
<evidence type="ECO:0000256" key="2">
    <source>
        <dbReference type="ARBA" id="ARBA00022741"/>
    </source>
</evidence>
<dbReference type="PANTHER" id="PTHR46239">
    <property type="entry name" value="DNA REPAIR PROTEIN RAD51 HOMOLOG 3 RAD51C"/>
    <property type="match status" value="1"/>
</dbReference>
<feature type="region of interest" description="Disordered" evidence="7">
    <location>
        <begin position="387"/>
        <end position="413"/>
    </location>
</feature>
<dbReference type="PROSITE" id="PS50162">
    <property type="entry name" value="RECA_2"/>
    <property type="match status" value="1"/>
</dbReference>
<dbReference type="GO" id="GO:0005524">
    <property type="term" value="F:ATP binding"/>
    <property type="evidence" value="ECO:0007669"/>
    <property type="project" value="UniProtKB-KW"/>
</dbReference>